<sequence length="166" mass="18891">MYYFAYGSNMSLARLTARVPSAIKLGCYTLEQHELRFHKASHDGSGKCDAFYTSNSKHFIHGALYRIDPEHKADLDKVEGLGKGYNIKTVRVVSDQGHAVNAFTYVATHIDHSLAPYSWYLNHVLIGAWETKLPQTYIKTKISAINAIEDHNLHRDKHERAIHQPE</sequence>
<dbReference type="Pfam" id="PF13772">
    <property type="entry name" value="AIG2_2"/>
    <property type="match status" value="1"/>
</dbReference>
<evidence type="ECO:0000256" key="3">
    <source>
        <dbReference type="PIRSR" id="PIRSR617939-2"/>
    </source>
</evidence>
<feature type="active site" description="Proton acceptor" evidence="2">
    <location>
        <position position="79"/>
    </location>
</feature>
<proteinExistence type="predicted"/>
<dbReference type="InterPro" id="IPR036568">
    <property type="entry name" value="GGCT-like_sf"/>
</dbReference>
<evidence type="ECO:0000313" key="4">
    <source>
        <dbReference type="EMBL" id="TKB44003.1"/>
    </source>
</evidence>
<evidence type="ECO:0000256" key="1">
    <source>
        <dbReference type="ARBA" id="ARBA00023239"/>
    </source>
</evidence>
<dbReference type="EMBL" id="SWDB01000032">
    <property type="protein sequence ID" value="TKB44003.1"/>
    <property type="molecule type" value="Genomic_DNA"/>
</dbReference>
<dbReference type="SUPFAM" id="SSF110857">
    <property type="entry name" value="Gamma-glutamyl cyclotransferase-like"/>
    <property type="match status" value="1"/>
</dbReference>
<dbReference type="RefSeq" id="WP_136736806.1">
    <property type="nucleotide sequence ID" value="NZ_SWDB01000032.1"/>
</dbReference>
<evidence type="ECO:0000313" key="5">
    <source>
        <dbReference type="Proteomes" id="UP000307999"/>
    </source>
</evidence>
<dbReference type="GO" id="GO:0003839">
    <property type="term" value="F:gamma-glutamylcyclotransferase activity"/>
    <property type="evidence" value="ECO:0007669"/>
    <property type="project" value="InterPro"/>
</dbReference>
<dbReference type="PANTHER" id="PTHR12935:SF0">
    <property type="entry name" value="GAMMA-GLUTAMYLCYCLOTRANSFERASE"/>
    <property type="match status" value="1"/>
</dbReference>
<dbReference type="AlphaFoldDB" id="A0A4U1B3F7"/>
<organism evidence="4 5">
    <name type="scientific">Thalassotalea mangrovi</name>
    <dbReference type="NCBI Taxonomy" id="2572245"/>
    <lineage>
        <taxon>Bacteria</taxon>
        <taxon>Pseudomonadati</taxon>
        <taxon>Pseudomonadota</taxon>
        <taxon>Gammaproteobacteria</taxon>
        <taxon>Alteromonadales</taxon>
        <taxon>Colwelliaceae</taxon>
        <taxon>Thalassotalea</taxon>
    </lineage>
</organism>
<feature type="binding site" evidence="3">
    <location>
        <position position="120"/>
    </location>
    <ligand>
        <name>substrate</name>
    </ligand>
</feature>
<evidence type="ECO:0000256" key="2">
    <source>
        <dbReference type="PIRSR" id="PIRSR617939-1"/>
    </source>
</evidence>
<keyword evidence="1" id="KW-0456">Lyase</keyword>
<dbReference type="OrthoDB" id="5401862at2"/>
<dbReference type="Gene3D" id="3.10.490.10">
    <property type="entry name" value="Gamma-glutamyl cyclotransferase-like"/>
    <property type="match status" value="1"/>
</dbReference>
<dbReference type="InterPro" id="IPR017939">
    <property type="entry name" value="G-Glutamylcylcotransferase"/>
</dbReference>
<comment type="caution">
    <text evidence="4">The sequence shown here is derived from an EMBL/GenBank/DDBJ whole genome shotgun (WGS) entry which is preliminary data.</text>
</comment>
<keyword evidence="4" id="KW-0808">Transferase</keyword>
<gene>
    <name evidence="4" type="ORF">E8M12_13620</name>
</gene>
<dbReference type="GO" id="GO:0016740">
    <property type="term" value="F:transferase activity"/>
    <property type="evidence" value="ECO:0007669"/>
    <property type="project" value="UniProtKB-KW"/>
</dbReference>
<dbReference type="CDD" id="cd06661">
    <property type="entry name" value="GGCT_like"/>
    <property type="match status" value="1"/>
</dbReference>
<accession>A0A4U1B3F7</accession>
<reference evidence="4 5" key="1">
    <citation type="submission" date="2019-04" db="EMBL/GenBank/DDBJ databases">
        <title>Thalassotalea guangxiensis sp. nov., isolated from sediment of the coastal wetland.</title>
        <authorList>
            <person name="Zheng S."/>
            <person name="Zhang D."/>
        </authorList>
    </citation>
    <scope>NUCLEOTIDE SEQUENCE [LARGE SCALE GENOMIC DNA]</scope>
    <source>
        <strain evidence="4 5">ZS-4</strain>
    </source>
</reference>
<feature type="binding site" evidence="3">
    <location>
        <begin position="3"/>
        <end position="8"/>
    </location>
    <ligand>
        <name>substrate</name>
    </ligand>
</feature>
<dbReference type="PANTHER" id="PTHR12935">
    <property type="entry name" value="GAMMA-GLUTAMYLCYCLOTRANSFERASE"/>
    <property type="match status" value="1"/>
</dbReference>
<dbReference type="InterPro" id="IPR013024">
    <property type="entry name" value="GGCT-like"/>
</dbReference>
<dbReference type="Proteomes" id="UP000307999">
    <property type="component" value="Unassembled WGS sequence"/>
</dbReference>
<keyword evidence="5" id="KW-1185">Reference proteome</keyword>
<name>A0A4U1B3F7_9GAMM</name>
<protein>
    <submittedName>
        <fullName evidence="4">Gamma-glutamylcyclotransferase</fullName>
    </submittedName>
</protein>